<keyword evidence="2" id="KW-1185">Reference proteome</keyword>
<comment type="caution">
    <text evidence="1">The sequence shown here is derived from an EMBL/GenBank/DDBJ whole genome shotgun (WGS) entry which is preliminary data.</text>
</comment>
<evidence type="ECO:0000313" key="2">
    <source>
        <dbReference type="Proteomes" id="UP000827872"/>
    </source>
</evidence>
<evidence type="ECO:0000313" key="1">
    <source>
        <dbReference type="EMBL" id="KAH7998431.1"/>
    </source>
</evidence>
<name>A0ACB8EZR1_9SAUR</name>
<dbReference type="EMBL" id="CM037625">
    <property type="protein sequence ID" value="KAH7998431.1"/>
    <property type="molecule type" value="Genomic_DNA"/>
</dbReference>
<proteinExistence type="predicted"/>
<protein>
    <submittedName>
        <fullName evidence="1">Uncharacterized protein</fullName>
    </submittedName>
</protein>
<organism evidence="1 2">
    <name type="scientific">Sphaerodactylus townsendi</name>
    <dbReference type="NCBI Taxonomy" id="933632"/>
    <lineage>
        <taxon>Eukaryota</taxon>
        <taxon>Metazoa</taxon>
        <taxon>Chordata</taxon>
        <taxon>Craniata</taxon>
        <taxon>Vertebrata</taxon>
        <taxon>Euteleostomi</taxon>
        <taxon>Lepidosauria</taxon>
        <taxon>Squamata</taxon>
        <taxon>Bifurcata</taxon>
        <taxon>Gekkota</taxon>
        <taxon>Sphaerodactylidae</taxon>
        <taxon>Sphaerodactylus</taxon>
    </lineage>
</organism>
<accession>A0ACB8EZR1</accession>
<gene>
    <name evidence="1" type="ORF">K3G42_016853</name>
</gene>
<reference evidence="1" key="1">
    <citation type="submission" date="2021-08" db="EMBL/GenBank/DDBJ databases">
        <title>The first chromosome-level gecko genome reveals the dynamic sex chromosomes of Neotropical dwarf geckos (Sphaerodactylidae: Sphaerodactylus).</title>
        <authorList>
            <person name="Pinto B.J."/>
            <person name="Keating S.E."/>
            <person name="Gamble T."/>
        </authorList>
    </citation>
    <scope>NUCLEOTIDE SEQUENCE</scope>
    <source>
        <strain evidence="1">TG3544</strain>
    </source>
</reference>
<dbReference type="Proteomes" id="UP000827872">
    <property type="component" value="Linkage Group LG12"/>
</dbReference>
<sequence>MQSVFYPHEKIVERYDIKGCQLDRWVEAAPEGSQIIMVFKDLNFEGKTLCLDEQRSWFTHQVDLDTQFLKELDVIDYSLLVAFQPLHEDEHVINQTLANIISRVRRSLIPLNSFVYGVTDSREQARLTSLMEYTSNLDQTSNLYGRSSLDEFIHMLQNRDFPPGQFADQNENIFQEALITYLIQSSKPH</sequence>